<protein>
    <submittedName>
        <fullName evidence="2">Uncharacterized protein</fullName>
    </submittedName>
</protein>
<feature type="compositionally biased region" description="Basic and acidic residues" evidence="1">
    <location>
        <begin position="49"/>
        <end position="63"/>
    </location>
</feature>
<evidence type="ECO:0000313" key="2">
    <source>
        <dbReference type="EMBL" id="KIV81082.1"/>
    </source>
</evidence>
<proteinExistence type="predicted"/>
<name>A0A0D1YDM7_9EURO</name>
<feature type="region of interest" description="Disordered" evidence="1">
    <location>
        <begin position="49"/>
        <end position="81"/>
    </location>
</feature>
<gene>
    <name evidence="2" type="ORF">PV11_08532</name>
</gene>
<accession>A0A0D1YDM7</accession>
<sequence>MPENELKVLLHQDFWRHRRACVRCGGRNDQSGLAWKNAVCSLEHLVERPAPKKEPKPDVEAAKKSTRNAKPKKPVIKKLPSDEEQMAKGLVKISYEVDDDFDGAGGLTGVMREIWVQDYSKEELVEVVIVEEDDTIYEHIVISKK</sequence>
<organism evidence="2 3">
    <name type="scientific">Exophiala sideris</name>
    <dbReference type="NCBI Taxonomy" id="1016849"/>
    <lineage>
        <taxon>Eukaryota</taxon>
        <taxon>Fungi</taxon>
        <taxon>Dikarya</taxon>
        <taxon>Ascomycota</taxon>
        <taxon>Pezizomycotina</taxon>
        <taxon>Eurotiomycetes</taxon>
        <taxon>Chaetothyriomycetidae</taxon>
        <taxon>Chaetothyriales</taxon>
        <taxon>Herpotrichiellaceae</taxon>
        <taxon>Exophiala</taxon>
    </lineage>
</organism>
<reference evidence="2 3" key="1">
    <citation type="submission" date="2015-01" db="EMBL/GenBank/DDBJ databases">
        <title>The Genome Sequence of Exophiala sideris CBS121828.</title>
        <authorList>
            <consortium name="The Broad Institute Genomics Platform"/>
            <person name="Cuomo C."/>
            <person name="de Hoog S."/>
            <person name="Gorbushina A."/>
            <person name="Stielow B."/>
            <person name="Teixiera M."/>
            <person name="Abouelleil A."/>
            <person name="Chapman S.B."/>
            <person name="Priest M."/>
            <person name="Young S.K."/>
            <person name="Wortman J."/>
            <person name="Nusbaum C."/>
            <person name="Birren B."/>
        </authorList>
    </citation>
    <scope>NUCLEOTIDE SEQUENCE [LARGE SCALE GENOMIC DNA]</scope>
    <source>
        <strain evidence="2 3">CBS 121828</strain>
    </source>
</reference>
<dbReference type="EMBL" id="KN846953">
    <property type="protein sequence ID" value="KIV81082.1"/>
    <property type="molecule type" value="Genomic_DNA"/>
</dbReference>
<dbReference type="Proteomes" id="UP000053599">
    <property type="component" value="Unassembled WGS sequence"/>
</dbReference>
<evidence type="ECO:0000256" key="1">
    <source>
        <dbReference type="SAM" id="MobiDB-lite"/>
    </source>
</evidence>
<evidence type="ECO:0000313" key="3">
    <source>
        <dbReference type="Proteomes" id="UP000053599"/>
    </source>
</evidence>
<dbReference type="AlphaFoldDB" id="A0A0D1YDM7"/>
<dbReference type="OrthoDB" id="4117293at2759"/>
<dbReference type="HOGENOM" id="CLU_144909_0_0_1"/>
<feature type="compositionally biased region" description="Basic residues" evidence="1">
    <location>
        <begin position="64"/>
        <end position="76"/>
    </location>
</feature>